<keyword evidence="4" id="KW-0479">Metal-binding</keyword>
<dbReference type="GO" id="GO:0005739">
    <property type="term" value="C:mitochondrion"/>
    <property type="evidence" value="ECO:0007669"/>
    <property type="project" value="TreeGrafter"/>
</dbReference>
<evidence type="ECO:0000256" key="6">
    <source>
        <dbReference type="ARBA" id="ARBA00023229"/>
    </source>
</evidence>
<keyword evidence="3 7" id="KW-0808">Transferase</keyword>
<dbReference type="PANTHER" id="PTHR12001">
    <property type="entry name" value="GERANYLGERANYL PYROPHOSPHATE SYNTHASE"/>
    <property type="match status" value="1"/>
</dbReference>
<comment type="cofactor">
    <cofactor evidence="1">
        <name>Mg(2+)</name>
        <dbReference type="ChEBI" id="CHEBI:18420"/>
    </cofactor>
</comment>
<dbReference type="GO" id="GO:0008299">
    <property type="term" value="P:isoprenoid biosynthetic process"/>
    <property type="evidence" value="ECO:0007669"/>
    <property type="project" value="UniProtKB-KW"/>
</dbReference>
<protein>
    <submittedName>
        <fullName evidence="8">Uncharacterized protein</fullName>
    </submittedName>
</protein>
<dbReference type="InterPro" id="IPR008949">
    <property type="entry name" value="Isoprenoid_synthase_dom_sf"/>
</dbReference>
<keyword evidence="6" id="KW-0414">Isoprene biosynthesis</keyword>
<dbReference type="InterPro" id="IPR000092">
    <property type="entry name" value="Polyprenyl_synt"/>
</dbReference>
<dbReference type="AlphaFoldDB" id="A0A553NSG4"/>
<gene>
    <name evidence="8" type="ORF">TCAL_04431</name>
</gene>
<evidence type="ECO:0000313" key="8">
    <source>
        <dbReference type="EMBL" id="TRY68367.1"/>
    </source>
</evidence>
<dbReference type="InterPro" id="IPR033749">
    <property type="entry name" value="Polyprenyl_synt_CS"/>
</dbReference>
<dbReference type="GO" id="GO:0006744">
    <property type="term" value="P:ubiquinone biosynthetic process"/>
    <property type="evidence" value="ECO:0007669"/>
    <property type="project" value="TreeGrafter"/>
</dbReference>
<dbReference type="PROSITE" id="PS00723">
    <property type="entry name" value="POLYPRENYL_SYNTHASE_1"/>
    <property type="match status" value="1"/>
</dbReference>
<evidence type="ECO:0000256" key="2">
    <source>
        <dbReference type="ARBA" id="ARBA00006706"/>
    </source>
</evidence>
<sequence length="379" mass="41758">MYSYFKTSIPRLFQQSVLLRSSSSSKALNAHPNLGIQDHALPAKSSSAVNEAILSIFQDINLNILAYGPAEAVEVNNVAKHYFNSQGKNIRPNMTLLMAKAVNSHLGLDLDFNVYSQQMKVAEVAEMYHTASLMHDDVLDHAEVRRGRPSVNSLWGELSSIRGGNFAVGLASSEVAKLKNDEVLYCMSKILESLVIGELQQMSASHKGNNSDARFQRYLAKTFNKTASLMAYSCQSAAILAECKAGQDRQLSTMAYNYGKDMGIAFQLMDDWLDFVVDAEQLGKPSSADLKLGLATAPVLFACEEHPEAMGPLIERKFSGPNDVEKALKIVMKSNGLNKTKALAENFCQSAILSISSMRYSQAKSDLEDMLKFVLCRMR</sequence>
<evidence type="ECO:0000256" key="1">
    <source>
        <dbReference type="ARBA" id="ARBA00001946"/>
    </source>
</evidence>
<dbReference type="Proteomes" id="UP000318571">
    <property type="component" value="Chromosome 1"/>
</dbReference>
<comment type="caution">
    <text evidence="8">The sequence shown here is derived from an EMBL/GenBank/DDBJ whole genome shotgun (WGS) entry which is preliminary data.</text>
</comment>
<dbReference type="GO" id="GO:0004659">
    <property type="term" value="F:prenyltransferase activity"/>
    <property type="evidence" value="ECO:0007669"/>
    <property type="project" value="InterPro"/>
</dbReference>
<dbReference type="OrthoDB" id="9927103at2759"/>
<dbReference type="SFLD" id="SFLDS00005">
    <property type="entry name" value="Isoprenoid_Synthase_Type_I"/>
    <property type="match status" value="1"/>
</dbReference>
<dbReference type="GO" id="GO:0042811">
    <property type="term" value="P:pheromone biosynthetic process"/>
    <property type="evidence" value="ECO:0007669"/>
    <property type="project" value="UniProtKB-ARBA"/>
</dbReference>
<dbReference type="STRING" id="6832.A0A553NSG4"/>
<dbReference type="GO" id="GO:1990234">
    <property type="term" value="C:transferase complex"/>
    <property type="evidence" value="ECO:0007669"/>
    <property type="project" value="TreeGrafter"/>
</dbReference>
<evidence type="ECO:0000256" key="7">
    <source>
        <dbReference type="RuleBase" id="RU004466"/>
    </source>
</evidence>
<dbReference type="Gene3D" id="1.10.600.10">
    <property type="entry name" value="Farnesyl Diphosphate Synthase"/>
    <property type="match status" value="1"/>
</dbReference>
<keyword evidence="5" id="KW-0460">Magnesium</keyword>
<reference evidence="8 9" key="1">
    <citation type="journal article" date="2018" name="Nat. Ecol. Evol.">
        <title>Genomic signatures of mitonuclear coevolution across populations of Tigriopus californicus.</title>
        <authorList>
            <person name="Barreto F.S."/>
            <person name="Watson E.T."/>
            <person name="Lima T.G."/>
            <person name="Willett C.S."/>
            <person name="Edmands S."/>
            <person name="Li W."/>
            <person name="Burton R.S."/>
        </authorList>
    </citation>
    <scope>NUCLEOTIDE SEQUENCE [LARGE SCALE GENOMIC DNA]</scope>
    <source>
        <strain evidence="8 9">San Diego</strain>
    </source>
</reference>
<name>A0A553NSG4_TIGCA</name>
<organism evidence="8 9">
    <name type="scientific">Tigriopus californicus</name>
    <name type="common">Marine copepod</name>
    <dbReference type="NCBI Taxonomy" id="6832"/>
    <lineage>
        <taxon>Eukaryota</taxon>
        <taxon>Metazoa</taxon>
        <taxon>Ecdysozoa</taxon>
        <taxon>Arthropoda</taxon>
        <taxon>Crustacea</taxon>
        <taxon>Multicrustacea</taxon>
        <taxon>Hexanauplia</taxon>
        <taxon>Copepoda</taxon>
        <taxon>Harpacticoida</taxon>
        <taxon>Harpacticidae</taxon>
        <taxon>Tigriopus</taxon>
    </lineage>
</organism>
<dbReference type="SUPFAM" id="SSF48576">
    <property type="entry name" value="Terpenoid synthases"/>
    <property type="match status" value="1"/>
</dbReference>
<evidence type="ECO:0000313" key="9">
    <source>
        <dbReference type="Proteomes" id="UP000318571"/>
    </source>
</evidence>
<dbReference type="OMA" id="FMQMRIT"/>
<dbReference type="EMBL" id="VCGU01000010">
    <property type="protein sequence ID" value="TRY68367.1"/>
    <property type="molecule type" value="Genomic_DNA"/>
</dbReference>
<proteinExistence type="inferred from homology"/>
<accession>A0A553NSG4</accession>
<evidence type="ECO:0000256" key="3">
    <source>
        <dbReference type="ARBA" id="ARBA00022679"/>
    </source>
</evidence>
<comment type="similarity">
    <text evidence="2 7">Belongs to the FPP/GGPP synthase family.</text>
</comment>
<evidence type="ECO:0000256" key="5">
    <source>
        <dbReference type="ARBA" id="ARBA00022842"/>
    </source>
</evidence>
<dbReference type="PANTHER" id="PTHR12001:SF69">
    <property type="entry name" value="ALL TRANS-POLYPRENYL-DIPHOSPHATE SYNTHASE PDSS1"/>
    <property type="match status" value="1"/>
</dbReference>
<evidence type="ECO:0000256" key="4">
    <source>
        <dbReference type="ARBA" id="ARBA00022723"/>
    </source>
</evidence>
<dbReference type="CDD" id="cd00685">
    <property type="entry name" value="Trans_IPPS_HT"/>
    <property type="match status" value="1"/>
</dbReference>
<dbReference type="Pfam" id="PF00348">
    <property type="entry name" value="polyprenyl_synt"/>
    <property type="match status" value="1"/>
</dbReference>
<dbReference type="GO" id="GO:0046872">
    <property type="term" value="F:metal ion binding"/>
    <property type="evidence" value="ECO:0007669"/>
    <property type="project" value="UniProtKB-KW"/>
</dbReference>
<keyword evidence="9" id="KW-1185">Reference proteome</keyword>